<feature type="domain" description="PilB3-like C-terminal" evidence="4">
    <location>
        <begin position="475"/>
        <end position="548"/>
    </location>
</feature>
<dbReference type="Pfam" id="PF23989">
    <property type="entry name" value="PilB3_C"/>
    <property type="match status" value="1"/>
</dbReference>
<dbReference type="InterPro" id="IPR050921">
    <property type="entry name" value="T4SS_GSP_E_ATPase"/>
</dbReference>
<dbReference type="PANTHER" id="PTHR30486">
    <property type="entry name" value="TWITCHING MOTILITY PROTEIN PILT"/>
    <property type="match status" value="1"/>
</dbReference>
<dbReference type="InterPro" id="IPR056571">
    <property type="entry name" value="PilB3-like_C"/>
</dbReference>
<dbReference type="GeneID" id="90590400"/>
<keyword evidence="6" id="KW-1185">Reference proteome</keyword>
<keyword evidence="5" id="KW-0282">Flagellum</keyword>
<dbReference type="Gene3D" id="3.40.50.300">
    <property type="entry name" value="P-loop containing nucleotide triphosphate hydrolases"/>
    <property type="match status" value="1"/>
</dbReference>
<protein>
    <submittedName>
        <fullName evidence="5">Archaeal flagellar protein FlaI</fullName>
    </submittedName>
</protein>
<dbReference type="Proteomes" id="UP001218034">
    <property type="component" value="Chromosome"/>
</dbReference>
<evidence type="ECO:0000259" key="3">
    <source>
        <dbReference type="Pfam" id="PF00437"/>
    </source>
</evidence>
<accession>A0ABY8CFH2</accession>
<proteinExistence type="inferred from homology"/>
<dbReference type="InterPro" id="IPR027417">
    <property type="entry name" value="P-loop_NTPase"/>
</dbReference>
<dbReference type="EMBL" id="CP104395">
    <property type="protein sequence ID" value="WEL19957.1"/>
    <property type="molecule type" value="Genomic_DNA"/>
</dbReference>
<name>A0ABY8CFH2_9ARCH</name>
<dbReference type="CDD" id="cd01130">
    <property type="entry name" value="VirB11-like_ATPase"/>
    <property type="match status" value="1"/>
</dbReference>
<organism evidence="5 6">
    <name type="scientific">Candidatus Nanohalococcus occultus</name>
    <dbReference type="NCBI Taxonomy" id="2978047"/>
    <lineage>
        <taxon>Archaea</taxon>
        <taxon>Candidatus Nanohalarchaeota</taxon>
        <taxon>Candidatus Nanohalarchaeota incertae sedis</taxon>
        <taxon>Candidatus Nanohalococcus</taxon>
    </lineage>
</organism>
<evidence type="ECO:0000313" key="6">
    <source>
        <dbReference type="Proteomes" id="UP001218034"/>
    </source>
</evidence>
<evidence type="ECO:0000313" key="5">
    <source>
        <dbReference type="EMBL" id="WEL19957.1"/>
    </source>
</evidence>
<evidence type="ECO:0000256" key="1">
    <source>
        <dbReference type="ARBA" id="ARBA00006611"/>
    </source>
</evidence>
<dbReference type="RefSeq" id="WP_347721786.1">
    <property type="nucleotide sequence ID" value="NZ_CP104395.1"/>
</dbReference>
<dbReference type="Gene3D" id="3.30.450.380">
    <property type="match status" value="1"/>
</dbReference>
<evidence type="ECO:0000256" key="2">
    <source>
        <dbReference type="SAM" id="MobiDB-lite"/>
    </source>
</evidence>
<keyword evidence="5" id="KW-0966">Cell projection</keyword>
<feature type="compositionally biased region" description="Basic and acidic residues" evidence="2">
    <location>
        <begin position="583"/>
        <end position="639"/>
    </location>
</feature>
<keyword evidence="5" id="KW-0969">Cilium</keyword>
<reference evidence="5 6" key="1">
    <citation type="submission" date="2022-09" db="EMBL/GenBank/DDBJ databases">
        <title>Xylan utilization by haloarchaea-nanohaloarchaea associations.</title>
        <authorList>
            <person name="Yakimov M."/>
        </authorList>
    </citation>
    <scope>NUCLEOTIDE SEQUENCE [LARGE SCALE GENOMIC DNA]</scope>
    <source>
        <strain evidence="5 6">SVXNc</strain>
    </source>
</reference>
<dbReference type="Pfam" id="PF00437">
    <property type="entry name" value="T2SSE"/>
    <property type="match status" value="1"/>
</dbReference>
<sequence>MSLLGNLKDKLGSNSTKKASDYDMEDLDFDISTEKDVKITQKAEKLADIDVKYPLIKPFAYAHIQWDAEEKEVVYNLEEPNLDEEDQEAFNLIKENLSEKLDVSLSAMKDREKVIGYLEKKIDELLTELGMHLDEKQHKKIMYYIYRDFVGLGKIEPFMHDPYIEDLGCDGTGIPIFAVHSEFGSVKSDVKYEQEQKLKNLVIKLAERAGKYVSYANPLLDGALPDGSRVNASLTEDVTAHGPTFSIRKFKETPFSAINMVDLGTANAEVMAYMWIAEQYQQSYLICGGTATGKTSFLNSIVSFIPPEDKIVSIEDTRELRLPHENWIPSITRSMFGSDSGSDVDMDKLLKESFRENPDYVIVGEVRGEEASVLFQGMSSGHPSIGTMHASGPNDVVKRLVTPPISLSPALVESLDIIIAMTHAKGVENSARRVRDIHEVQKVLGNSQSARTNVVFSWTARNDSHRRRGEPYVFDQISEDYGVSKDKLMEELEQRTKVLQWLKDKGVTEFSEVSEIISEYYKDKESIMKMVNAENSEYSLEDVIDAESRINLSRSNSGLDEDVEPTGSNDLEAAMDVNGDTPIDQKKQVEENPVSDLEKKLRQERKKVENIQERTEEQRDGDESPFKTDEKVEENPFEA</sequence>
<comment type="similarity">
    <text evidence="1">Belongs to the GSP E family.</text>
</comment>
<dbReference type="InterPro" id="IPR001482">
    <property type="entry name" value="T2SS/T4SS_dom"/>
</dbReference>
<feature type="region of interest" description="Disordered" evidence="2">
    <location>
        <begin position="555"/>
        <end position="639"/>
    </location>
</feature>
<gene>
    <name evidence="5" type="primary">flaI2</name>
    <name evidence="5" type="ORF">SVXNc_0962</name>
</gene>
<dbReference type="PANTHER" id="PTHR30486:SF6">
    <property type="entry name" value="TYPE IV PILUS RETRACTATION ATPASE PILT"/>
    <property type="match status" value="1"/>
</dbReference>
<dbReference type="SUPFAM" id="SSF52540">
    <property type="entry name" value="P-loop containing nucleoside triphosphate hydrolases"/>
    <property type="match status" value="1"/>
</dbReference>
<evidence type="ECO:0000259" key="4">
    <source>
        <dbReference type="Pfam" id="PF23989"/>
    </source>
</evidence>
<feature type="domain" description="Bacterial type II secretion system protein E" evidence="3">
    <location>
        <begin position="179"/>
        <end position="431"/>
    </location>
</feature>